<protein>
    <submittedName>
        <fullName evidence="2">Thiolase family protein</fullName>
    </submittedName>
</protein>
<evidence type="ECO:0000313" key="2">
    <source>
        <dbReference type="EMBL" id="MEJ8567707.1"/>
    </source>
</evidence>
<dbReference type="InterPro" id="IPR016039">
    <property type="entry name" value="Thiolase-like"/>
</dbReference>
<dbReference type="PANTHER" id="PTHR42870">
    <property type="entry name" value="ACETYL-COA C-ACETYLTRANSFERASE"/>
    <property type="match status" value="1"/>
</dbReference>
<evidence type="ECO:0000259" key="1">
    <source>
        <dbReference type="Pfam" id="PF22691"/>
    </source>
</evidence>
<dbReference type="EMBL" id="JAZHOG010000005">
    <property type="protein sequence ID" value="MEJ8567707.1"/>
    <property type="molecule type" value="Genomic_DNA"/>
</dbReference>
<dbReference type="Gene3D" id="3.40.47.10">
    <property type="match status" value="1"/>
</dbReference>
<feature type="domain" description="Thiolase C-terminal" evidence="1">
    <location>
        <begin position="221"/>
        <end position="338"/>
    </location>
</feature>
<dbReference type="InterPro" id="IPR055140">
    <property type="entry name" value="Thiolase_C_2"/>
</dbReference>
<dbReference type="SUPFAM" id="SSF53901">
    <property type="entry name" value="Thiolase-like"/>
    <property type="match status" value="1"/>
</dbReference>
<gene>
    <name evidence="2" type="ORF">V3330_08735</name>
</gene>
<keyword evidence="3" id="KW-1185">Reference proteome</keyword>
<comment type="caution">
    <text evidence="2">The sequence shown here is derived from an EMBL/GenBank/DDBJ whole genome shotgun (WGS) entry which is preliminary data.</text>
</comment>
<dbReference type="Proteomes" id="UP001359886">
    <property type="component" value="Unassembled WGS sequence"/>
</dbReference>
<dbReference type="RefSeq" id="WP_354695032.1">
    <property type="nucleotide sequence ID" value="NZ_JAZHOG010000005.1"/>
</dbReference>
<dbReference type="GO" id="GO:0016746">
    <property type="term" value="F:acyltransferase activity"/>
    <property type="evidence" value="ECO:0007669"/>
    <property type="project" value="InterPro"/>
</dbReference>
<name>A0AAW9R8C7_9GAMM</name>
<evidence type="ECO:0000313" key="3">
    <source>
        <dbReference type="Proteomes" id="UP001359886"/>
    </source>
</evidence>
<dbReference type="CDD" id="cd00829">
    <property type="entry name" value="SCP-x_thiolase"/>
    <property type="match status" value="1"/>
</dbReference>
<proteinExistence type="predicted"/>
<sequence>MAELAKDSDLDSKEIDGLCVSSFTLSPDSGVGLTQHFGMTTRWLDDLPVGGASGVIALRRAARAVQSGDASVIACVAGDTSQPDTFRKLMSRFSRSAQDASLPYGAGGPNVSFALITREYMRRFGVEREDFGKLRLAQRENATHVPYALVDKPSTLEQYLQARMVADPVALFDCVMPCAGAEGFLVMKEQMAIDRELPFVRILSTLERHNAFPDDPIQYRSGWAQDADEFWELAGTTPDQVDMLQTYDDYPAISAMQIQNLGFCPDGDIAGFIRKHTFTFDGSFPHNTSGGQLSIGQAGAAGGFLGLVEAVRQLTGKAATNAVPEAQIAAVTGFGMIIFDRGLCSAAALLSKGQA</sequence>
<dbReference type="PANTHER" id="PTHR42870:SF1">
    <property type="entry name" value="NON-SPECIFIC LIPID-TRANSFER PROTEIN-LIKE 2"/>
    <property type="match status" value="1"/>
</dbReference>
<organism evidence="2 3">
    <name type="scientific">Elongatibacter sediminis</name>
    <dbReference type="NCBI Taxonomy" id="3119006"/>
    <lineage>
        <taxon>Bacteria</taxon>
        <taxon>Pseudomonadati</taxon>
        <taxon>Pseudomonadota</taxon>
        <taxon>Gammaproteobacteria</taxon>
        <taxon>Chromatiales</taxon>
        <taxon>Wenzhouxiangellaceae</taxon>
        <taxon>Elongatibacter</taxon>
    </lineage>
</organism>
<dbReference type="Pfam" id="PF22691">
    <property type="entry name" value="Thiolase_C_1"/>
    <property type="match status" value="1"/>
</dbReference>
<accession>A0AAW9R8C7</accession>
<reference evidence="2 3" key="1">
    <citation type="submission" date="2024-02" db="EMBL/GenBank/DDBJ databases">
        <title>A novel Wenzhouxiangellaceae bacterium, isolated from coastal sediments.</title>
        <authorList>
            <person name="Du Z.-J."/>
            <person name="Ye Y.-Q."/>
            <person name="Zhang X.-Y."/>
        </authorList>
    </citation>
    <scope>NUCLEOTIDE SEQUENCE [LARGE SCALE GENOMIC DNA]</scope>
    <source>
        <strain evidence="2 3">CH-27</strain>
    </source>
</reference>
<dbReference type="AlphaFoldDB" id="A0AAW9R8C7"/>